<keyword evidence="2" id="KW-0963">Cytoplasm</keyword>
<dbReference type="Pfam" id="PF07719">
    <property type="entry name" value="TPR_2"/>
    <property type="match status" value="1"/>
</dbReference>
<keyword evidence="8" id="KW-1185">Reference proteome</keyword>
<dbReference type="EMBL" id="DS113226">
    <property type="protein sequence ID" value="EAY17757.1"/>
    <property type="molecule type" value="Genomic_DNA"/>
</dbReference>
<dbReference type="PANTHER" id="PTHR45831">
    <property type="entry name" value="LD24721P"/>
    <property type="match status" value="1"/>
</dbReference>
<evidence type="ECO:0000313" key="8">
    <source>
        <dbReference type="Proteomes" id="UP000001542"/>
    </source>
</evidence>
<dbReference type="InterPro" id="IPR013105">
    <property type="entry name" value="TPR_2"/>
</dbReference>
<dbReference type="GO" id="GO:0005737">
    <property type="term" value="C:cytoplasm"/>
    <property type="evidence" value="ECO:0007669"/>
    <property type="project" value="UniProtKB-SubCell"/>
</dbReference>
<dbReference type="FunCoup" id="A2DP57">
    <property type="interactions" value="177"/>
</dbReference>
<gene>
    <name evidence="7" type="ORF">TVAG_015860</name>
</gene>
<evidence type="ECO:0000256" key="2">
    <source>
        <dbReference type="ARBA" id="ARBA00022490"/>
    </source>
</evidence>
<proteinExistence type="predicted"/>
<dbReference type="Pfam" id="PF17830">
    <property type="entry name" value="STI1-HOP_DP"/>
    <property type="match status" value="1"/>
</dbReference>
<dbReference type="FunFam" id="1.25.40.10:FF:000020">
    <property type="entry name" value="Stress-induced phosphoprotein 1"/>
    <property type="match status" value="1"/>
</dbReference>
<dbReference type="Gene3D" id="1.25.40.10">
    <property type="entry name" value="Tetratricopeptide repeat domain"/>
    <property type="match status" value="1"/>
</dbReference>
<evidence type="ECO:0000313" key="7">
    <source>
        <dbReference type="EMBL" id="EAY17757.1"/>
    </source>
</evidence>
<feature type="repeat" description="TPR" evidence="5">
    <location>
        <begin position="137"/>
        <end position="170"/>
    </location>
</feature>
<evidence type="ECO:0000259" key="6">
    <source>
        <dbReference type="SMART" id="SM00727"/>
    </source>
</evidence>
<dbReference type="RefSeq" id="XP_001329892.1">
    <property type="nucleotide sequence ID" value="XM_001329857.1"/>
</dbReference>
<reference evidence="7" key="2">
    <citation type="journal article" date="2007" name="Science">
        <title>Draft genome sequence of the sexually transmitted pathogen Trichomonas vaginalis.</title>
        <authorList>
            <person name="Carlton J.M."/>
            <person name="Hirt R.P."/>
            <person name="Silva J.C."/>
            <person name="Delcher A.L."/>
            <person name="Schatz M."/>
            <person name="Zhao Q."/>
            <person name="Wortman J.R."/>
            <person name="Bidwell S.L."/>
            <person name="Alsmark U.C.M."/>
            <person name="Besteiro S."/>
            <person name="Sicheritz-Ponten T."/>
            <person name="Noel C.J."/>
            <person name="Dacks J.B."/>
            <person name="Foster P.G."/>
            <person name="Simillion C."/>
            <person name="Van de Peer Y."/>
            <person name="Miranda-Saavedra D."/>
            <person name="Barton G.J."/>
            <person name="Westrop G.D."/>
            <person name="Mueller S."/>
            <person name="Dessi D."/>
            <person name="Fiori P.L."/>
            <person name="Ren Q."/>
            <person name="Paulsen I."/>
            <person name="Zhang H."/>
            <person name="Bastida-Corcuera F.D."/>
            <person name="Simoes-Barbosa A."/>
            <person name="Brown M.T."/>
            <person name="Hayes R.D."/>
            <person name="Mukherjee M."/>
            <person name="Okumura C.Y."/>
            <person name="Schneider R."/>
            <person name="Smith A.J."/>
            <person name="Vanacova S."/>
            <person name="Villalvazo M."/>
            <person name="Haas B.J."/>
            <person name="Pertea M."/>
            <person name="Feldblyum T.V."/>
            <person name="Utterback T.R."/>
            <person name="Shu C.L."/>
            <person name="Osoegawa K."/>
            <person name="de Jong P.J."/>
            <person name="Hrdy I."/>
            <person name="Horvathova L."/>
            <person name="Zubacova Z."/>
            <person name="Dolezal P."/>
            <person name="Malik S.B."/>
            <person name="Logsdon J.M. Jr."/>
            <person name="Henze K."/>
            <person name="Gupta A."/>
            <person name="Wang C.C."/>
            <person name="Dunne R.L."/>
            <person name="Upcroft J.A."/>
            <person name="Upcroft P."/>
            <person name="White O."/>
            <person name="Salzberg S.L."/>
            <person name="Tang P."/>
            <person name="Chiu C.-H."/>
            <person name="Lee Y.-S."/>
            <person name="Embley T.M."/>
            <person name="Coombs G.H."/>
            <person name="Mottram J.C."/>
            <person name="Tachezy J."/>
            <person name="Fraser-Liggett C.M."/>
            <person name="Johnson P.J."/>
        </authorList>
    </citation>
    <scope>NUCLEOTIDE SEQUENCE [LARGE SCALE GENOMIC DNA]</scope>
    <source>
        <strain evidence="7">G3</strain>
    </source>
</reference>
<protein>
    <submittedName>
        <fullName evidence="7">TPR Domain containing protein</fullName>
    </submittedName>
</protein>
<dbReference type="SMART" id="SM00727">
    <property type="entry name" value="STI1"/>
    <property type="match status" value="1"/>
</dbReference>
<dbReference type="OrthoDB" id="2423701at2759"/>
<dbReference type="PANTHER" id="PTHR45831:SF2">
    <property type="entry name" value="LD24721P"/>
    <property type="match status" value="1"/>
</dbReference>
<dbReference type="Gene3D" id="1.10.260.100">
    <property type="match status" value="1"/>
</dbReference>
<dbReference type="InterPro" id="IPR019734">
    <property type="entry name" value="TPR_rpt"/>
</dbReference>
<dbReference type="GO" id="GO:0051879">
    <property type="term" value="F:Hsp90 protein binding"/>
    <property type="evidence" value="ECO:0000318"/>
    <property type="project" value="GO_Central"/>
</dbReference>
<keyword evidence="4 5" id="KW-0802">TPR repeat</keyword>
<dbReference type="KEGG" id="tva:4775770"/>
<sequence length="264" mass="28993">MNKERLAQCLILQYLESCASKDTEHQDELEVSIDCLKNLWKIDNPAVSIPGVNSIIDLIPEPKYDTDAANKLKVKGNEALSAGNVDEAIRYYTEAIKVDPSQHIFYCNRAAAYTTKGDYQAAIDDSEKAISLNPTFPKSYSRLGLALYKLNKIDEAREAYKRGIRACTDNQALKDNLASLGPEKPQGGAGNGANMAEQLGAMFANNPMFAQFAERLKDPSVQAMLEEPDMVDLLSQIQSNPAAIMSMMGDPRLQRLLGAIMGGR</sequence>
<name>A2DP57_TRIV3</name>
<dbReference type="Pfam" id="PF13432">
    <property type="entry name" value="TPR_16"/>
    <property type="match status" value="1"/>
</dbReference>
<dbReference type="InParanoid" id="A2DP57"/>
<dbReference type="SUPFAM" id="SSF48452">
    <property type="entry name" value="TPR-like"/>
    <property type="match status" value="1"/>
</dbReference>
<dbReference type="eggNOG" id="KOG0548">
    <property type="taxonomic scope" value="Eukaryota"/>
</dbReference>
<dbReference type="PROSITE" id="PS50005">
    <property type="entry name" value="TPR"/>
    <property type="match status" value="3"/>
</dbReference>
<evidence type="ECO:0000256" key="3">
    <source>
        <dbReference type="ARBA" id="ARBA00022737"/>
    </source>
</evidence>
<dbReference type="FunFam" id="1.10.260.100:FF:000004">
    <property type="entry name" value="Putative stress-induced-phosphoprotein 1"/>
    <property type="match status" value="1"/>
</dbReference>
<comment type="subcellular location">
    <subcellularLocation>
        <location evidence="1">Cytoplasm</location>
    </subcellularLocation>
</comment>
<organism evidence="7 8">
    <name type="scientific">Trichomonas vaginalis (strain ATCC PRA-98 / G3)</name>
    <dbReference type="NCBI Taxonomy" id="412133"/>
    <lineage>
        <taxon>Eukaryota</taxon>
        <taxon>Metamonada</taxon>
        <taxon>Parabasalia</taxon>
        <taxon>Trichomonadida</taxon>
        <taxon>Trichomonadidae</taxon>
        <taxon>Trichomonas</taxon>
    </lineage>
</organism>
<dbReference type="InterPro" id="IPR011990">
    <property type="entry name" value="TPR-like_helical_dom_sf"/>
</dbReference>
<evidence type="ECO:0000256" key="5">
    <source>
        <dbReference type="PROSITE-ProRule" id="PRU00339"/>
    </source>
</evidence>
<evidence type="ECO:0000256" key="1">
    <source>
        <dbReference type="ARBA" id="ARBA00004496"/>
    </source>
</evidence>
<reference evidence="7" key="1">
    <citation type="submission" date="2006-10" db="EMBL/GenBank/DDBJ databases">
        <authorList>
            <person name="Amadeo P."/>
            <person name="Zhao Q."/>
            <person name="Wortman J."/>
            <person name="Fraser-Liggett C."/>
            <person name="Carlton J."/>
        </authorList>
    </citation>
    <scope>NUCLEOTIDE SEQUENCE</scope>
    <source>
        <strain evidence="7">G3</strain>
    </source>
</reference>
<dbReference type="InterPro" id="IPR006636">
    <property type="entry name" value="STI1_HS-bd"/>
</dbReference>
<dbReference type="OMA" id="DMARNMM"/>
<feature type="repeat" description="TPR" evidence="5">
    <location>
        <begin position="69"/>
        <end position="102"/>
    </location>
</feature>
<dbReference type="InterPro" id="IPR041243">
    <property type="entry name" value="STI1/HOP_DP"/>
</dbReference>
<dbReference type="STRING" id="5722.A2DP57"/>
<accession>A2DP57</accession>
<keyword evidence="3" id="KW-0677">Repeat</keyword>
<feature type="repeat" description="TPR" evidence="5">
    <location>
        <begin position="103"/>
        <end position="136"/>
    </location>
</feature>
<dbReference type="SMART" id="SM00028">
    <property type="entry name" value="TPR"/>
    <property type="match status" value="3"/>
</dbReference>
<dbReference type="VEuPathDB" id="TrichDB:TVAGG3_0908480"/>
<evidence type="ECO:0000256" key="4">
    <source>
        <dbReference type="ARBA" id="ARBA00022803"/>
    </source>
</evidence>
<dbReference type="AlphaFoldDB" id="A2DP57"/>
<dbReference type="VEuPathDB" id="TrichDB:TVAG_015860"/>
<dbReference type="InterPro" id="IPR047150">
    <property type="entry name" value="SGT"/>
</dbReference>
<feature type="domain" description="STI1" evidence="6">
    <location>
        <begin position="218"/>
        <end position="257"/>
    </location>
</feature>
<dbReference type="SMR" id="A2DP57"/>
<dbReference type="Proteomes" id="UP000001542">
    <property type="component" value="Unassembled WGS sequence"/>
</dbReference>